<feature type="region of interest" description="Disordered" evidence="1">
    <location>
        <begin position="39"/>
        <end position="153"/>
    </location>
</feature>
<evidence type="ECO:0000313" key="5">
    <source>
        <dbReference type="Proteomes" id="UP000321172"/>
    </source>
</evidence>
<dbReference type="AlphaFoldDB" id="A0A5B8S9I7"/>
<proteinExistence type="predicted"/>
<dbReference type="Pfam" id="PF13717">
    <property type="entry name" value="Zn_ribbon_4"/>
    <property type="match status" value="1"/>
</dbReference>
<feature type="compositionally biased region" description="Low complexity" evidence="1">
    <location>
        <begin position="82"/>
        <end position="103"/>
    </location>
</feature>
<keyword evidence="5" id="KW-1185">Reference proteome</keyword>
<evidence type="ECO:0000259" key="3">
    <source>
        <dbReference type="Pfam" id="PF13717"/>
    </source>
</evidence>
<dbReference type="OrthoDB" id="7159357at2"/>
<keyword evidence="2" id="KW-0812">Transmembrane</keyword>
<feature type="compositionally biased region" description="Pro residues" evidence="1">
    <location>
        <begin position="42"/>
        <end position="59"/>
    </location>
</feature>
<dbReference type="EMBL" id="CP042345">
    <property type="protein sequence ID" value="QEA17420.1"/>
    <property type="molecule type" value="Genomic_DNA"/>
</dbReference>
<sequence length="308" mass="33173">MIIACPACATRYVVPDSAIGVDGRTVRCAKCKHNWFQEGPQIAPPPAPAPVPPPPPTPEPEAAEPPKAEAEAAPPTSGWNWSEPAEPAAEPADAASKPESEAPTEPEPQPAPEPEQEPAPASHRLDAAPPVDEVPVPPVYSEPIYQSPYGDYDEASQFDHQPLLAPRRNPARMWMMAAVLFAAISIGAVGATAWYGLPDWMPFAKPVFAKEQPGLKLEFPPRQQDRYQLPNGTWYFGANGTVTNTSQSPRSVPGILIVLREKGGRIVYSAEVRSPKRVLAPGESADIREALVPVPKSGVRAEFGWKPN</sequence>
<reference evidence="4 5" key="1">
    <citation type="journal article" date="2013" name="J. Microbiol. Biotechnol.">
        <title>Novosphingobium ginsenosidimutans sp. nov., with the ability to convert ginsenoside.</title>
        <authorList>
            <person name="Kim J.K."/>
            <person name="He D."/>
            <person name="Liu Q.M."/>
            <person name="Park H.Y."/>
            <person name="Jung M.S."/>
            <person name="Yoon M.H."/>
            <person name="Kim S.C."/>
            <person name="Im W.T."/>
        </authorList>
    </citation>
    <scope>NUCLEOTIDE SEQUENCE [LARGE SCALE GENOMIC DNA]</scope>
    <source>
        <strain evidence="4 5">FW-6</strain>
    </source>
</reference>
<gene>
    <name evidence="4" type="ORF">FRF71_01895</name>
</gene>
<name>A0A5B8S9I7_9SPHN</name>
<protein>
    <submittedName>
        <fullName evidence="4">Thioredoxin</fullName>
    </submittedName>
</protein>
<keyword evidence="2" id="KW-0472">Membrane</keyword>
<feature type="domain" description="Zinc finger/thioredoxin putative" evidence="3">
    <location>
        <begin position="1"/>
        <end position="36"/>
    </location>
</feature>
<dbReference type="Proteomes" id="UP000321172">
    <property type="component" value="Chromosome"/>
</dbReference>
<dbReference type="NCBIfam" id="TIGR02098">
    <property type="entry name" value="MJ0042_CXXC"/>
    <property type="match status" value="1"/>
</dbReference>
<evidence type="ECO:0000313" key="4">
    <source>
        <dbReference type="EMBL" id="QEA17420.1"/>
    </source>
</evidence>
<feature type="transmembrane region" description="Helical" evidence="2">
    <location>
        <begin position="174"/>
        <end position="197"/>
    </location>
</feature>
<accession>A0A5B8S9I7</accession>
<evidence type="ECO:0000256" key="1">
    <source>
        <dbReference type="SAM" id="MobiDB-lite"/>
    </source>
</evidence>
<evidence type="ECO:0000256" key="2">
    <source>
        <dbReference type="SAM" id="Phobius"/>
    </source>
</evidence>
<dbReference type="InterPro" id="IPR011723">
    <property type="entry name" value="Znf/thioredoxin_put"/>
</dbReference>
<dbReference type="KEGG" id="ngf:FRF71_01895"/>
<keyword evidence="2" id="KW-1133">Transmembrane helix</keyword>
<organism evidence="4 5">
    <name type="scientific">Novosphingobium ginsenosidimutans</name>
    <dbReference type="NCBI Taxonomy" id="1176536"/>
    <lineage>
        <taxon>Bacteria</taxon>
        <taxon>Pseudomonadati</taxon>
        <taxon>Pseudomonadota</taxon>
        <taxon>Alphaproteobacteria</taxon>
        <taxon>Sphingomonadales</taxon>
        <taxon>Sphingomonadaceae</taxon>
        <taxon>Novosphingobium</taxon>
    </lineage>
</organism>